<evidence type="ECO:0000256" key="4">
    <source>
        <dbReference type="ARBA" id="ARBA00013204"/>
    </source>
</evidence>
<dbReference type="GeneID" id="57692628"/>
<dbReference type="Pfam" id="PF03306">
    <property type="entry name" value="AAL_decarboxy"/>
    <property type="match status" value="1"/>
</dbReference>
<dbReference type="Proteomes" id="UP000646308">
    <property type="component" value="Unassembled WGS sequence"/>
</dbReference>
<dbReference type="RefSeq" id="WP_107368620.1">
    <property type="nucleotide sequence ID" value="NZ_CP045927.1"/>
</dbReference>
<dbReference type="PANTHER" id="PTHR35524">
    <property type="entry name" value="ALPHA-ACETOLACTATE DECARBOXYLASE"/>
    <property type="match status" value="1"/>
</dbReference>
<evidence type="ECO:0000256" key="6">
    <source>
        <dbReference type="ARBA" id="ARBA00022793"/>
    </source>
</evidence>
<dbReference type="GO" id="GO:0047605">
    <property type="term" value="F:acetolactate decarboxylase activity"/>
    <property type="evidence" value="ECO:0007669"/>
    <property type="project" value="UniProtKB-UniRule"/>
</dbReference>
<evidence type="ECO:0000256" key="2">
    <source>
        <dbReference type="ARBA" id="ARBA00005170"/>
    </source>
</evidence>
<dbReference type="Gene3D" id="3.30.1330.80">
    <property type="entry name" value="Hypothetical protein, similar to alpha- acetolactate decarboxylase, domain 2"/>
    <property type="match status" value="2"/>
</dbReference>
<dbReference type="GO" id="GO:0045151">
    <property type="term" value="P:acetoin biosynthetic process"/>
    <property type="evidence" value="ECO:0007669"/>
    <property type="project" value="UniProtKB-UniRule"/>
</dbReference>
<evidence type="ECO:0000256" key="8">
    <source>
        <dbReference type="ARBA" id="ARBA00023239"/>
    </source>
</evidence>
<dbReference type="EC" id="4.1.1.5" evidence="4 9"/>
<accession>A0A2T4MGT6</accession>
<comment type="caution">
    <text evidence="10">The sequence shown here is derived from an EMBL/GenBank/DDBJ whole genome shotgun (WGS) entry which is preliminary data.</text>
</comment>
<dbReference type="InterPro" id="IPR005128">
    <property type="entry name" value="Acetolactate_a_deCO2ase"/>
</dbReference>
<evidence type="ECO:0000313" key="11">
    <source>
        <dbReference type="Proteomes" id="UP000646308"/>
    </source>
</evidence>
<comment type="catalytic activity">
    <reaction evidence="1 9">
        <text>(2S)-2-acetolactate + H(+) = (R)-acetoin + CO2</text>
        <dbReference type="Rhea" id="RHEA:21580"/>
        <dbReference type="ChEBI" id="CHEBI:15378"/>
        <dbReference type="ChEBI" id="CHEBI:15686"/>
        <dbReference type="ChEBI" id="CHEBI:16526"/>
        <dbReference type="ChEBI" id="CHEBI:58476"/>
        <dbReference type="EC" id="4.1.1.5"/>
    </reaction>
</comment>
<keyword evidence="8 9" id="KW-0456">Lyase</keyword>
<name>A0A2T4MGT6_9STAP</name>
<evidence type="ECO:0000256" key="1">
    <source>
        <dbReference type="ARBA" id="ARBA00001784"/>
    </source>
</evidence>
<evidence type="ECO:0000313" key="10">
    <source>
        <dbReference type="EMBL" id="NJI01386.1"/>
    </source>
</evidence>
<evidence type="ECO:0000256" key="5">
    <source>
        <dbReference type="ARBA" id="ARBA00020164"/>
    </source>
</evidence>
<comment type="similarity">
    <text evidence="3 9">Belongs to the alpha-acetolactate decarboxylase family.</text>
</comment>
<organism evidence="10 11">
    <name type="scientific">Staphylococcus agnetis</name>
    <dbReference type="NCBI Taxonomy" id="985762"/>
    <lineage>
        <taxon>Bacteria</taxon>
        <taxon>Bacillati</taxon>
        <taxon>Bacillota</taxon>
        <taxon>Bacilli</taxon>
        <taxon>Bacillales</taxon>
        <taxon>Staphylococcaceae</taxon>
        <taxon>Staphylococcus</taxon>
    </lineage>
</organism>
<proteinExistence type="inferred from homology"/>
<dbReference type="EMBL" id="WMFL01000013">
    <property type="protein sequence ID" value="NJI01386.1"/>
    <property type="molecule type" value="Genomic_DNA"/>
</dbReference>
<comment type="pathway">
    <text evidence="2 9">Polyol metabolism; (R,R)-butane-2,3-diol biosynthesis; (R,R)-butane-2,3-diol from pyruvate: step 2/3.</text>
</comment>
<protein>
    <recommendedName>
        <fullName evidence="5 9">Alpha-acetolactate decarboxylase</fullName>
        <ecNumber evidence="4 9">4.1.1.5</ecNumber>
    </recommendedName>
</protein>
<reference evidence="10" key="1">
    <citation type="submission" date="2019-11" db="EMBL/GenBank/DDBJ databases">
        <title>Whole genome comparisons of Staphylococcus agnetis isolates from cattle and chickens.</title>
        <authorList>
            <person name="Rhoads D."/>
            <person name="Shwani A."/>
            <person name="Adkins P."/>
            <person name="Calcutt M."/>
            <person name="Middleton J."/>
        </authorList>
    </citation>
    <scope>NUCLEOTIDE SEQUENCE</scope>
    <source>
        <strain evidence="10">1387</strain>
    </source>
</reference>
<evidence type="ECO:0000256" key="3">
    <source>
        <dbReference type="ARBA" id="ARBA00007106"/>
    </source>
</evidence>
<dbReference type="PANTHER" id="PTHR35524:SF1">
    <property type="entry name" value="ALPHA-ACETOLACTATE DECARBOXYLASE"/>
    <property type="match status" value="1"/>
</dbReference>
<dbReference type="SUPFAM" id="SSF117856">
    <property type="entry name" value="AF0104/ALDC/Ptd012-like"/>
    <property type="match status" value="1"/>
</dbReference>
<sequence>MLSHTIYQHGTLGVIMTGALEGTTSIGEMLRYGNYGIGTLEGGDGEVMIQDGIAYHISATDEKVRILTDDARLPYANMVDFHADSTFHSQQDNEKTLYEKIRQMMRSKNLFSVVKISGRFKHMHGRVMPKQDPPYRKLVESARQQPEYQCNQVEGTIIAFYTPDYYHGVGSGGFHAHFLSQDQTFLVHVLDFETINVRVEIQNCTQFHQILPTTSSFLEKDIDFENILEDIKEAE</sequence>
<dbReference type="AlphaFoldDB" id="A0A2T4MGT6"/>
<evidence type="ECO:0000256" key="9">
    <source>
        <dbReference type="PIRNR" id="PIRNR001332"/>
    </source>
</evidence>
<dbReference type="NCBIfam" id="TIGR01252">
    <property type="entry name" value="acetolac_decarb"/>
    <property type="match status" value="1"/>
</dbReference>
<keyword evidence="6 9" id="KW-0210">Decarboxylase</keyword>
<evidence type="ECO:0000256" key="7">
    <source>
        <dbReference type="ARBA" id="ARBA00023061"/>
    </source>
</evidence>
<dbReference type="CDD" id="cd17299">
    <property type="entry name" value="acetolactate_decarboxylase"/>
    <property type="match status" value="1"/>
</dbReference>
<dbReference type="PIRSF" id="PIRSF001332">
    <property type="entry name" value="Acetolac_decarb"/>
    <property type="match status" value="1"/>
</dbReference>
<keyword evidence="7 9" id="KW-0005">Acetoin biosynthesis</keyword>
<gene>
    <name evidence="10" type="primary">budA</name>
    <name evidence="10" type="ORF">GLV84_00600</name>
</gene>